<feature type="domain" description="Prepilin peptidase A24 N-terminal" evidence="9">
    <location>
        <begin position="7"/>
        <end position="88"/>
    </location>
</feature>
<dbReference type="OrthoDB" id="9789291at2"/>
<keyword evidence="6 7" id="KW-0472">Membrane</keyword>
<dbReference type="InterPro" id="IPR000045">
    <property type="entry name" value="Prepilin_IV_endopep_pep"/>
</dbReference>
<dbReference type="AlphaFoldDB" id="A0A1T5ASW1"/>
<gene>
    <name evidence="10" type="ORF">SAMN02745120_1169</name>
</gene>
<evidence type="ECO:0000256" key="7">
    <source>
        <dbReference type="SAM" id="Phobius"/>
    </source>
</evidence>
<evidence type="ECO:0000259" key="9">
    <source>
        <dbReference type="Pfam" id="PF06750"/>
    </source>
</evidence>
<organism evidence="10 11">
    <name type="scientific">Acetoanaerobium noterae</name>
    <dbReference type="NCBI Taxonomy" id="745369"/>
    <lineage>
        <taxon>Bacteria</taxon>
        <taxon>Bacillati</taxon>
        <taxon>Bacillota</taxon>
        <taxon>Clostridia</taxon>
        <taxon>Peptostreptococcales</taxon>
        <taxon>Filifactoraceae</taxon>
        <taxon>Acetoanaerobium</taxon>
    </lineage>
</organism>
<dbReference type="EMBL" id="FUYN01000002">
    <property type="protein sequence ID" value="SKB38114.1"/>
    <property type="molecule type" value="Genomic_DNA"/>
</dbReference>
<evidence type="ECO:0000256" key="6">
    <source>
        <dbReference type="ARBA" id="ARBA00023136"/>
    </source>
</evidence>
<dbReference type="Gene3D" id="1.20.120.1220">
    <property type="match status" value="1"/>
</dbReference>
<dbReference type="PANTHER" id="PTHR30487">
    <property type="entry name" value="TYPE 4 PREPILIN-LIKE PROTEINS LEADER PEPTIDE-PROCESSING ENZYME"/>
    <property type="match status" value="1"/>
</dbReference>
<dbReference type="InterPro" id="IPR010627">
    <property type="entry name" value="Prepilin_pept_A24_N"/>
</dbReference>
<feature type="transmembrane region" description="Helical" evidence="7">
    <location>
        <begin position="225"/>
        <end position="248"/>
    </location>
</feature>
<dbReference type="InterPro" id="IPR050882">
    <property type="entry name" value="Prepilin_peptidase/N-MTase"/>
</dbReference>
<feature type="transmembrane region" description="Helical" evidence="7">
    <location>
        <begin position="170"/>
        <end position="187"/>
    </location>
</feature>
<evidence type="ECO:0000313" key="11">
    <source>
        <dbReference type="Proteomes" id="UP000243406"/>
    </source>
</evidence>
<feature type="domain" description="Prepilin type IV endopeptidase peptidase" evidence="8">
    <location>
        <begin position="102"/>
        <end position="207"/>
    </location>
</feature>
<dbReference type="GO" id="GO:0006465">
    <property type="term" value="P:signal peptide processing"/>
    <property type="evidence" value="ECO:0007669"/>
    <property type="project" value="TreeGrafter"/>
</dbReference>
<protein>
    <submittedName>
        <fullName evidence="10">Leader peptidase (Prepilin peptidase) / N-methyltransferase</fullName>
    </submittedName>
</protein>
<dbReference type="PANTHER" id="PTHR30487:SF0">
    <property type="entry name" value="PREPILIN LEADER PEPTIDASE_N-METHYLTRANSFERASE-RELATED"/>
    <property type="match status" value="1"/>
</dbReference>
<feature type="transmembrane region" description="Helical" evidence="7">
    <location>
        <begin position="119"/>
        <end position="138"/>
    </location>
</feature>
<dbReference type="Proteomes" id="UP000243406">
    <property type="component" value="Unassembled WGS sequence"/>
</dbReference>
<sequence length="252" mass="28231">MGIIAFLYGLIFGSFYNVVIYRIPADKSIAKGRSMCGSCNHTLAAKDLVPVLSWVFLKARCRYCGSKISMRYPIIELVTGLLFYLAYTSSGSIWEFLFYASLWSMLLITAMIDYDEMIISDAVLLVFTAIGLVSILVMKAGLLTRVYGLAFGFGFYFAIYYVAKLIYKKEAFGFGDVMLMGALGIFMGFRDTVLTSILSFYVALIIIVIMKIFGKKTGLRQEIPFGPYICIAAFLVSLYGKEIVNLYLNLLM</sequence>
<dbReference type="Pfam" id="PF01478">
    <property type="entry name" value="Peptidase_A24"/>
    <property type="match status" value="1"/>
</dbReference>
<dbReference type="Pfam" id="PF06750">
    <property type="entry name" value="A24_N_bact"/>
    <property type="match status" value="1"/>
</dbReference>
<evidence type="ECO:0000256" key="2">
    <source>
        <dbReference type="ARBA" id="ARBA00005801"/>
    </source>
</evidence>
<evidence type="ECO:0000259" key="8">
    <source>
        <dbReference type="Pfam" id="PF01478"/>
    </source>
</evidence>
<proteinExistence type="inferred from homology"/>
<evidence type="ECO:0000313" key="10">
    <source>
        <dbReference type="EMBL" id="SKB38114.1"/>
    </source>
</evidence>
<name>A0A1T5ASW1_9FIRM</name>
<dbReference type="GO" id="GO:0008168">
    <property type="term" value="F:methyltransferase activity"/>
    <property type="evidence" value="ECO:0007669"/>
    <property type="project" value="UniProtKB-KW"/>
</dbReference>
<feature type="transmembrane region" description="Helical" evidence="7">
    <location>
        <begin position="6"/>
        <end position="25"/>
    </location>
</feature>
<evidence type="ECO:0000256" key="4">
    <source>
        <dbReference type="ARBA" id="ARBA00022692"/>
    </source>
</evidence>
<keyword evidence="10" id="KW-0808">Transferase</keyword>
<dbReference type="GO" id="GO:0004190">
    <property type="term" value="F:aspartic-type endopeptidase activity"/>
    <property type="evidence" value="ECO:0007669"/>
    <property type="project" value="InterPro"/>
</dbReference>
<keyword evidence="4 7" id="KW-0812">Transmembrane</keyword>
<keyword evidence="5 7" id="KW-1133">Transmembrane helix</keyword>
<reference evidence="11" key="1">
    <citation type="submission" date="2017-02" db="EMBL/GenBank/DDBJ databases">
        <authorList>
            <person name="Varghese N."/>
            <person name="Submissions S."/>
        </authorList>
    </citation>
    <scope>NUCLEOTIDE SEQUENCE [LARGE SCALE GENOMIC DNA]</scope>
    <source>
        <strain evidence="11">ATCC 35199</strain>
    </source>
</reference>
<evidence type="ECO:0000256" key="3">
    <source>
        <dbReference type="ARBA" id="ARBA00022475"/>
    </source>
</evidence>
<dbReference type="GO" id="GO:0032259">
    <property type="term" value="P:methylation"/>
    <property type="evidence" value="ECO:0007669"/>
    <property type="project" value="UniProtKB-KW"/>
</dbReference>
<keyword evidence="10" id="KW-0489">Methyltransferase</keyword>
<feature type="transmembrane region" description="Helical" evidence="7">
    <location>
        <begin position="144"/>
        <end position="163"/>
    </location>
</feature>
<dbReference type="RefSeq" id="WP_079589081.1">
    <property type="nucleotide sequence ID" value="NZ_FUYN01000002.1"/>
</dbReference>
<evidence type="ECO:0000256" key="1">
    <source>
        <dbReference type="ARBA" id="ARBA00004651"/>
    </source>
</evidence>
<feature type="transmembrane region" description="Helical" evidence="7">
    <location>
        <begin position="193"/>
        <end position="213"/>
    </location>
</feature>
<keyword evidence="3" id="KW-1003">Cell membrane</keyword>
<comment type="similarity">
    <text evidence="2">Belongs to the peptidase A24 family.</text>
</comment>
<evidence type="ECO:0000256" key="5">
    <source>
        <dbReference type="ARBA" id="ARBA00022989"/>
    </source>
</evidence>
<keyword evidence="11" id="KW-1185">Reference proteome</keyword>
<comment type="subcellular location">
    <subcellularLocation>
        <location evidence="1">Cell membrane</location>
        <topology evidence="1">Multi-pass membrane protein</topology>
    </subcellularLocation>
</comment>
<accession>A0A1T5ASW1</accession>
<dbReference type="GO" id="GO:0005886">
    <property type="term" value="C:plasma membrane"/>
    <property type="evidence" value="ECO:0007669"/>
    <property type="project" value="UniProtKB-SubCell"/>
</dbReference>